<dbReference type="STRING" id="310780.SAMN05216267_1013115"/>
<dbReference type="RefSeq" id="WP_177226079.1">
    <property type="nucleotide sequence ID" value="NZ_FODD01000013.1"/>
</dbReference>
<evidence type="ECO:0000256" key="1">
    <source>
        <dbReference type="SAM" id="MobiDB-lite"/>
    </source>
</evidence>
<name>A0A1H8KND0_9ACTN</name>
<gene>
    <name evidence="2" type="ORF">SAMN05216267_1013115</name>
</gene>
<proteinExistence type="predicted"/>
<sequence>MPGSDDADVALGEVRDEGAESGPEQGPGAVPEERAGEEPAAGAPASGYEPL</sequence>
<evidence type="ECO:0000313" key="2">
    <source>
        <dbReference type="EMBL" id="SEN94470.1"/>
    </source>
</evidence>
<dbReference type="AlphaFoldDB" id="A0A1H8KND0"/>
<dbReference type="EMBL" id="FODD01000013">
    <property type="protein sequence ID" value="SEN94470.1"/>
    <property type="molecule type" value="Genomic_DNA"/>
</dbReference>
<organism evidence="2 3">
    <name type="scientific">Actinacidiphila rubida</name>
    <dbReference type="NCBI Taxonomy" id="310780"/>
    <lineage>
        <taxon>Bacteria</taxon>
        <taxon>Bacillati</taxon>
        <taxon>Actinomycetota</taxon>
        <taxon>Actinomycetes</taxon>
        <taxon>Kitasatosporales</taxon>
        <taxon>Streptomycetaceae</taxon>
        <taxon>Actinacidiphila</taxon>
    </lineage>
</organism>
<protein>
    <submittedName>
        <fullName evidence="2">Uncharacterized protein</fullName>
    </submittedName>
</protein>
<feature type="region of interest" description="Disordered" evidence="1">
    <location>
        <begin position="1"/>
        <end position="51"/>
    </location>
</feature>
<feature type="compositionally biased region" description="Low complexity" evidence="1">
    <location>
        <begin position="38"/>
        <end position="51"/>
    </location>
</feature>
<keyword evidence="3" id="KW-1185">Reference proteome</keyword>
<reference evidence="2 3" key="1">
    <citation type="submission" date="2016-10" db="EMBL/GenBank/DDBJ databases">
        <authorList>
            <person name="de Groot N.N."/>
        </authorList>
    </citation>
    <scope>NUCLEOTIDE SEQUENCE [LARGE SCALE GENOMIC DNA]</scope>
    <source>
        <strain evidence="2 3">CGMCC 4.2026</strain>
    </source>
</reference>
<accession>A0A1H8KND0</accession>
<dbReference type="Proteomes" id="UP000181951">
    <property type="component" value="Unassembled WGS sequence"/>
</dbReference>
<evidence type="ECO:0000313" key="3">
    <source>
        <dbReference type="Proteomes" id="UP000181951"/>
    </source>
</evidence>